<dbReference type="InterPro" id="IPR058543">
    <property type="entry name" value="Beta-prop_RSE1/DDB1/CPSF1_2nd"/>
</dbReference>
<dbReference type="InterPro" id="IPR036322">
    <property type="entry name" value="WD40_repeat_dom_sf"/>
</dbReference>
<evidence type="ECO:0008006" key="8">
    <source>
        <dbReference type="Google" id="ProtNLM"/>
    </source>
</evidence>
<evidence type="ECO:0000256" key="2">
    <source>
        <dbReference type="ARBA" id="ARBA00023242"/>
    </source>
</evidence>
<dbReference type="Gene3D" id="1.10.150.910">
    <property type="match status" value="1"/>
</dbReference>
<comment type="caution">
    <text evidence="6">The sequence shown here is derived from an EMBL/GenBank/DDBJ whole genome shotgun (WGS) entry which is preliminary data.</text>
</comment>
<evidence type="ECO:0000313" key="6">
    <source>
        <dbReference type="EMBL" id="KAL2914374.1"/>
    </source>
</evidence>
<evidence type="ECO:0000259" key="5">
    <source>
        <dbReference type="Pfam" id="PF23726"/>
    </source>
</evidence>
<protein>
    <recommendedName>
        <fullName evidence="8">DNA damage-binding protein 1</fullName>
    </recommendedName>
</protein>
<accession>A0ABR4N4H7</accession>
<dbReference type="Pfam" id="PF23726">
    <property type="entry name" value="Beta-prop_RSE1_2nd"/>
    <property type="match status" value="1"/>
</dbReference>
<reference evidence="6 7" key="1">
    <citation type="submission" date="2023-09" db="EMBL/GenBank/DDBJ databases">
        <title>Pangenome analysis of Batrachochytrium dendrobatidis and related Chytrids.</title>
        <authorList>
            <person name="Yacoub M.N."/>
            <person name="Stajich J.E."/>
            <person name="James T.Y."/>
        </authorList>
    </citation>
    <scope>NUCLEOTIDE SEQUENCE [LARGE SCALE GENOMIC DNA]</scope>
    <source>
        <strain evidence="6 7">JEL0888</strain>
    </source>
</reference>
<dbReference type="InterPro" id="IPR050358">
    <property type="entry name" value="RSE1/DDB1/CFT1"/>
</dbReference>
<dbReference type="Pfam" id="PF03178">
    <property type="entry name" value="CPSF_A"/>
    <property type="match status" value="1"/>
</dbReference>
<evidence type="ECO:0000259" key="4">
    <source>
        <dbReference type="Pfam" id="PF10433"/>
    </source>
</evidence>
<proteinExistence type="predicted"/>
<feature type="domain" description="RSE1/DDB1/CPSF1 second beta-propeller" evidence="5">
    <location>
        <begin position="434"/>
        <end position="742"/>
    </location>
</feature>
<evidence type="ECO:0000313" key="7">
    <source>
        <dbReference type="Proteomes" id="UP001527925"/>
    </source>
</evidence>
<dbReference type="Gene3D" id="2.130.10.10">
    <property type="entry name" value="YVTN repeat-like/Quinoprotein amine dehydrogenase"/>
    <property type="match status" value="3"/>
</dbReference>
<dbReference type="Proteomes" id="UP001527925">
    <property type="component" value="Unassembled WGS sequence"/>
</dbReference>
<dbReference type="EMBL" id="JADGIZ020000034">
    <property type="protein sequence ID" value="KAL2914374.1"/>
    <property type="molecule type" value="Genomic_DNA"/>
</dbReference>
<keyword evidence="7" id="KW-1185">Reference proteome</keyword>
<dbReference type="InterPro" id="IPR015943">
    <property type="entry name" value="WD40/YVTN_repeat-like_dom_sf"/>
</dbReference>
<dbReference type="Pfam" id="PF10433">
    <property type="entry name" value="Beta-prop_RSE1_1st"/>
    <property type="match status" value="1"/>
</dbReference>
<gene>
    <name evidence="6" type="ORF">HK105_206146</name>
</gene>
<name>A0ABR4N4H7_9FUNG</name>
<dbReference type="InterPro" id="IPR018846">
    <property type="entry name" value="Beta-prop_RSE1/DDB1/CPSF1_1st"/>
</dbReference>
<feature type="domain" description="RSE1/DDB1/CPSF1 C-terminal" evidence="3">
    <location>
        <begin position="790"/>
        <end position="1106"/>
    </location>
</feature>
<dbReference type="PANTHER" id="PTHR10644">
    <property type="entry name" value="DNA REPAIR/RNA PROCESSING CPSF FAMILY"/>
    <property type="match status" value="1"/>
</dbReference>
<comment type="subcellular location">
    <subcellularLocation>
        <location evidence="1">Nucleus</location>
    </subcellularLocation>
</comment>
<evidence type="ECO:0000256" key="1">
    <source>
        <dbReference type="ARBA" id="ARBA00004123"/>
    </source>
</evidence>
<evidence type="ECO:0000259" key="3">
    <source>
        <dbReference type="Pfam" id="PF03178"/>
    </source>
</evidence>
<organism evidence="6 7">
    <name type="scientific">Polyrhizophydium stewartii</name>
    <dbReference type="NCBI Taxonomy" id="2732419"/>
    <lineage>
        <taxon>Eukaryota</taxon>
        <taxon>Fungi</taxon>
        <taxon>Fungi incertae sedis</taxon>
        <taxon>Chytridiomycota</taxon>
        <taxon>Chytridiomycota incertae sedis</taxon>
        <taxon>Chytridiomycetes</taxon>
        <taxon>Rhizophydiales</taxon>
        <taxon>Rhizophydiales incertae sedis</taxon>
        <taxon>Polyrhizophydium</taxon>
    </lineage>
</organism>
<dbReference type="SUPFAM" id="SSF50978">
    <property type="entry name" value="WD40 repeat-like"/>
    <property type="match status" value="1"/>
</dbReference>
<sequence length="1141" mass="125067">MLLNVTAHRPDSVVAAVRTNFTGPDDINLVVNKCTHFELHLLIDQDVERTDDAGNVSSFTEKALRLVKDVPIYGRISTIKAYRPEGRATDLLFITTEKCMAFIVSFNPDTQRIETEGVGSIRDPKARPADAGHIGLVDPENRLLGLHISQGTFKIIPMFHRGVSPAAWNPVSAGSGFGKGKSAVRAPNPGELGESFNARLDELLVLSIVFLHTPLDDHPALAILYQDSKETRYLIQYNVNVAEKKLAVRKEAVKVESGASMLIPVPRDGGGGVLVVGEQTIALHHPLLAKPITTPIKATLMKCYNQVDKGLRYLLGDYEGFLYMLLIIPENGRPERLKINCLGVTAQATCIVHLSDGYVFVGSHYGDSELQLIQTQKDASCNYLSLRDTFKNLAPITDFCVVDLERQGQEQVVACCGGQKDGSLRIIRNGIGVEEIGQLDDMGELTGVWALRPHSAARHDTILVLSFISETRLQMMDGEAMAEVESTGGFKTSERTLACCNMPGDTLVQITPSSVVLLSCEGWMVVAEWSPPAGSSITHASAHHNAVLVSLGGGMLYLLEASATHLTVKSTAQLEHEISCLNISSLDRLGTPLCAVGCWGDNSVRLLRVPSLTETFREVLSGETIPRSILLVDFESVPYLLVSLGDGQLFNFHITSSLALSERKKTTLGTQPISLRIFQTAGGRTHVFAASDRPTVIFAKSGQLLYSNVNMREVTHMSPFNSAMAEGALALACDGVLKIGTIETVQKLHVRQVKLGESPRRIAFHEQASCFGVMTFAVRDLPNNEVSEMSCLRLLDSQSFDLLDSYDLHPFETALSIMVATLAGDANPHMIVGTGFAFPQEDEPTRGRILVFTITSTRGLRLVHEYETRGGAYSLASVHGRLLAGVNSKILVLRWDPDTSMLHLESTNHGHVTALVLTVRGDFVLVGDLIKSVTLLQFNPSPSDNGGARLEEIARDYDSVWMTALEAIDDDTFLGAEVNYNLFALRKQADAESEEERQRLRPVAFFHLGEMVNRFRRGKLTMHLPDGGLSVTPELLYCTVNGALGVIASLTPETYATLETLQKHLRSVVTCVGDLKHAEWRMFQTERKSVEDTGIIDGDLIETFLDLSRKQQEQIAERVAAERGVSFADLIKLIEDLTRIH</sequence>
<feature type="domain" description="RSE1/DDB1/CPSF1 first beta-propeller" evidence="4">
    <location>
        <begin position="12"/>
        <end position="390"/>
    </location>
</feature>
<dbReference type="InterPro" id="IPR004871">
    <property type="entry name" value="RSE1/DDB1/CPSF1_C"/>
</dbReference>
<keyword evidence="2" id="KW-0539">Nucleus</keyword>